<dbReference type="GO" id="GO:0016874">
    <property type="term" value="F:ligase activity"/>
    <property type="evidence" value="ECO:0007669"/>
    <property type="project" value="UniProtKB-KW"/>
</dbReference>
<keyword evidence="1" id="KW-1133">Transmembrane helix</keyword>
<keyword evidence="1" id="KW-0472">Membrane</keyword>
<reference evidence="2 3" key="1">
    <citation type="submission" date="2015-12" db="EMBL/GenBank/DDBJ databases">
        <title>The genome of Folsomia candida.</title>
        <authorList>
            <person name="Faddeeva A."/>
            <person name="Derks M.F."/>
            <person name="Anvar Y."/>
            <person name="Smit S."/>
            <person name="Van Straalen N."/>
            <person name="Roelofs D."/>
        </authorList>
    </citation>
    <scope>NUCLEOTIDE SEQUENCE [LARGE SCALE GENOMIC DNA]</scope>
    <source>
        <strain evidence="2 3">VU population</strain>
        <tissue evidence="2">Whole body</tissue>
    </source>
</reference>
<keyword evidence="3" id="KW-1185">Reference proteome</keyword>
<keyword evidence="2" id="KW-0436">Ligase</keyword>
<dbReference type="AlphaFoldDB" id="A0A226DND6"/>
<evidence type="ECO:0000313" key="2">
    <source>
        <dbReference type="EMBL" id="OXA47055.1"/>
    </source>
</evidence>
<sequence length="273" mass="31226">MQRQQVGKVTNSDAADDHCLTNDILLHVSRSIFSYSSLRDVNITITRNVQQAFIDLDRSIALISYRKLIKRGVRCLKQSEGHQSKRGPVGEQGPLRVSISTLEDVPFFSLLVHSCFPHRKTFLNNNMSFVLIAILTIFTFVYDILTYPIYLIVQQPWKRLNASKRPKEAKTTIISKEGGITYRCIRAQSKATSEMKAAKVDTLDKLFSFAFKKNGTKKCLGVREVLGEEDETQPNGKVFKKFNLGGYMWKNYIEVVSSVEFYHFMWYINATSS</sequence>
<comment type="caution">
    <text evidence="2">The sequence shown here is derived from an EMBL/GenBank/DDBJ whole genome shotgun (WGS) entry which is preliminary data.</text>
</comment>
<dbReference type="OrthoDB" id="1700726at2759"/>
<dbReference type="Proteomes" id="UP000198287">
    <property type="component" value="Unassembled WGS sequence"/>
</dbReference>
<gene>
    <name evidence="2" type="ORF">Fcan01_18551</name>
</gene>
<organism evidence="2 3">
    <name type="scientific">Folsomia candida</name>
    <name type="common">Springtail</name>
    <dbReference type="NCBI Taxonomy" id="158441"/>
    <lineage>
        <taxon>Eukaryota</taxon>
        <taxon>Metazoa</taxon>
        <taxon>Ecdysozoa</taxon>
        <taxon>Arthropoda</taxon>
        <taxon>Hexapoda</taxon>
        <taxon>Collembola</taxon>
        <taxon>Entomobryomorpha</taxon>
        <taxon>Isotomoidea</taxon>
        <taxon>Isotomidae</taxon>
        <taxon>Proisotominae</taxon>
        <taxon>Folsomia</taxon>
    </lineage>
</organism>
<dbReference type="EMBL" id="LNIX01000014">
    <property type="protein sequence ID" value="OXA47055.1"/>
    <property type="molecule type" value="Genomic_DNA"/>
</dbReference>
<evidence type="ECO:0000313" key="3">
    <source>
        <dbReference type="Proteomes" id="UP000198287"/>
    </source>
</evidence>
<name>A0A226DND6_FOLCA</name>
<accession>A0A226DND6</accession>
<proteinExistence type="predicted"/>
<dbReference type="STRING" id="158441.A0A226DND6"/>
<keyword evidence="1" id="KW-0812">Transmembrane</keyword>
<evidence type="ECO:0000256" key="1">
    <source>
        <dbReference type="SAM" id="Phobius"/>
    </source>
</evidence>
<feature type="transmembrane region" description="Helical" evidence="1">
    <location>
        <begin position="129"/>
        <end position="153"/>
    </location>
</feature>
<protein>
    <submittedName>
        <fullName evidence="2">Long-chain-fatty-acid--CoA ligase 4</fullName>
    </submittedName>
</protein>